<evidence type="ECO:0000313" key="2">
    <source>
        <dbReference type="Proteomes" id="UP000315400"/>
    </source>
</evidence>
<proteinExistence type="predicted"/>
<reference evidence="1 2" key="1">
    <citation type="submission" date="2019-06" db="EMBL/GenBank/DDBJ databases">
        <title>Metagenome assembled Genome of Spiribacter salinus SL48-SHIP from the microbial mat of Salt Lake 48 (Novosibirsk region, Russia).</title>
        <authorList>
            <person name="Shipova A."/>
            <person name="Rozanov A.S."/>
            <person name="Bryanskaya A.V."/>
            <person name="Peltek S.E."/>
        </authorList>
    </citation>
    <scope>NUCLEOTIDE SEQUENCE [LARGE SCALE GENOMIC DNA]</scope>
    <source>
        <strain evidence="1">SL48-SHIP-2</strain>
    </source>
</reference>
<evidence type="ECO:0000313" key="1">
    <source>
        <dbReference type="EMBL" id="TQE91708.1"/>
    </source>
</evidence>
<accession>A0A540V4R5</accession>
<dbReference type="Proteomes" id="UP000315400">
    <property type="component" value="Unassembled WGS sequence"/>
</dbReference>
<dbReference type="EMBL" id="VIFK01000682">
    <property type="protein sequence ID" value="TQE91708.1"/>
    <property type="molecule type" value="Genomic_DNA"/>
</dbReference>
<organism evidence="1 2">
    <name type="scientific">Spiribacter salinus</name>
    <dbReference type="NCBI Taxonomy" id="1335746"/>
    <lineage>
        <taxon>Bacteria</taxon>
        <taxon>Pseudomonadati</taxon>
        <taxon>Pseudomonadota</taxon>
        <taxon>Gammaproteobacteria</taxon>
        <taxon>Chromatiales</taxon>
        <taxon>Ectothiorhodospiraceae</taxon>
        <taxon>Spiribacter</taxon>
    </lineage>
</organism>
<dbReference type="AlphaFoldDB" id="A0A540V4R5"/>
<name>A0A540V4R5_9GAMM</name>
<gene>
    <name evidence="1" type="ORF">FKY71_20095</name>
</gene>
<comment type="caution">
    <text evidence="1">The sequence shown here is derived from an EMBL/GenBank/DDBJ whole genome shotgun (WGS) entry which is preliminary data.</text>
</comment>
<protein>
    <submittedName>
        <fullName evidence="1">Helix-turn-helix domain-containing protein</fullName>
    </submittedName>
</protein>
<dbReference type="SUPFAM" id="SSF46689">
    <property type="entry name" value="Homeodomain-like"/>
    <property type="match status" value="1"/>
</dbReference>
<dbReference type="InterPro" id="IPR009057">
    <property type="entry name" value="Homeodomain-like_sf"/>
</dbReference>
<sequence>MTKTGPLVKYVVRLSADERSFLEGMIRTGRDAAYRLLKARILLKADASLENGGWDNARIATALDTSASTVLRTRRQFVEEGLEAALARKKRQTPPTPRIFDGEAEARLLQLACSEPPEGHARWSLRLLEKRVVELGIVETASDSTIQRVLKKTRSNRIEAGIG</sequence>
<dbReference type="Pfam" id="PF13565">
    <property type="entry name" value="HTH_32"/>
    <property type="match status" value="1"/>
</dbReference>